<feature type="compositionally biased region" description="Basic and acidic residues" evidence="1">
    <location>
        <begin position="79"/>
        <end position="95"/>
    </location>
</feature>
<organism evidence="2 3">
    <name type="scientific">Pleurodeles waltl</name>
    <name type="common">Iberian ribbed newt</name>
    <dbReference type="NCBI Taxonomy" id="8319"/>
    <lineage>
        <taxon>Eukaryota</taxon>
        <taxon>Metazoa</taxon>
        <taxon>Chordata</taxon>
        <taxon>Craniata</taxon>
        <taxon>Vertebrata</taxon>
        <taxon>Euteleostomi</taxon>
        <taxon>Amphibia</taxon>
        <taxon>Batrachia</taxon>
        <taxon>Caudata</taxon>
        <taxon>Salamandroidea</taxon>
        <taxon>Salamandridae</taxon>
        <taxon>Pleurodelinae</taxon>
        <taxon>Pleurodeles</taxon>
    </lineage>
</organism>
<gene>
    <name evidence="2" type="ORF">NDU88_005213</name>
</gene>
<evidence type="ECO:0000313" key="3">
    <source>
        <dbReference type="Proteomes" id="UP001066276"/>
    </source>
</evidence>
<dbReference type="AlphaFoldDB" id="A0AAV7MZH6"/>
<proteinExistence type="predicted"/>
<dbReference type="Proteomes" id="UP001066276">
    <property type="component" value="Chromosome 9"/>
</dbReference>
<accession>A0AAV7MZH6</accession>
<dbReference type="EMBL" id="JANPWB010000013">
    <property type="protein sequence ID" value="KAJ1107824.1"/>
    <property type="molecule type" value="Genomic_DNA"/>
</dbReference>
<comment type="caution">
    <text evidence="2">The sequence shown here is derived from an EMBL/GenBank/DDBJ whole genome shotgun (WGS) entry which is preliminary data.</text>
</comment>
<keyword evidence="3" id="KW-1185">Reference proteome</keyword>
<protein>
    <submittedName>
        <fullName evidence="2">Uncharacterized protein</fullName>
    </submittedName>
</protein>
<evidence type="ECO:0000313" key="2">
    <source>
        <dbReference type="EMBL" id="KAJ1107824.1"/>
    </source>
</evidence>
<feature type="region of interest" description="Disordered" evidence="1">
    <location>
        <begin position="68"/>
        <end position="107"/>
    </location>
</feature>
<sequence length="107" mass="11768">MVFSTLLPLPRSVSGIASEEILRGRREAGNHEDRAGLYQLGDRKKKKLQVEQTGTTTGVAGSLPVTWSSRASRGHTRSRKQERGCTDLQHERSTEVGHVVWGSRGSV</sequence>
<name>A0AAV7MZH6_PLEWA</name>
<evidence type="ECO:0000256" key="1">
    <source>
        <dbReference type="SAM" id="MobiDB-lite"/>
    </source>
</evidence>
<reference evidence="2" key="1">
    <citation type="journal article" date="2022" name="bioRxiv">
        <title>Sequencing and chromosome-scale assembly of the giantPleurodeles waltlgenome.</title>
        <authorList>
            <person name="Brown T."/>
            <person name="Elewa A."/>
            <person name="Iarovenko S."/>
            <person name="Subramanian E."/>
            <person name="Araus A.J."/>
            <person name="Petzold A."/>
            <person name="Susuki M."/>
            <person name="Suzuki K.-i.T."/>
            <person name="Hayashi T."/>
            <person name="Toyoda A."/>
            <person name="Oliveira C."/>
            <person name="Osipova E."/>
            <person name="Leigh N.D."/>
            <person name="Simon A."/>
            <person name="Yun M.H."/>
        </authorList>
    </citation>
    <scope>NUCLEOTIDE SEQUENCE</scope>
    <source>
        <strain evidence="2">20211129_DDA</strain>
        <tissue evidence="2">Liver</tissue>
    </source>
</reference>